<dbReference type="PANTHER" id="PTHR35042:SF1">
    <property type="entry name" value="DUF1772-DOMAIN-CONTAINING PROTEIN"/>
    <property type="match status" value="1"/>
</dbReference>
<keyword evidence="4 6" id="KW-0472">Membrane</keyword>
<gene>
    <name evidence="7" type="ORF">CBER1_03229</name>
</gene>
<comment type="subcellular location">
    <subcellularLocation>
        <location evidence="1">Membrane</location>
        <topology evidence="1">Multi-pass membrane protein</topology>
    </subcellularLocation>
</comment>
<evidence type="ECO:0000313" key="7">
    <source>
        <dbReference type="EMBL" id="PPJ53841.1"/>
    </source>
</evidence>
<keyword evidence="8" id="KW-1185">Reference proteome</keyword>
<feature type="transmembrane region" description="Helical" evidence="6">
    <location>
        <begin position="94"/>
        <end position="115"/>
    </location>
</feature>
<dbReference type="EMBL" id="PNEN01000575">
    <property type="protein sequence ID" value="PPJ53841.1"/>
    <property type="molecule type" value="Genomic_DNA"/>
</dbReference>
<dbReference type="GO" id="GO:0016020">
    <property type="term" value="C:membrane"/>
    <property type="evidence" value="ECO:0007669"/>
    <property type="project" value="UniProtKB-SubCell"/>
</dbReference>
<accession>A0A2S6C299</accession>
<protein>
    <recommendedName>
        <fullName evidence="9">DUF1772 domain-containing protein</fullName>
    </recommendedName>
</protein>
<proteinExistence type="inferred from homology"/>
<comment type="caution">
    <text evidence="7">The sequence shown here is derived from an EMBL/GenBank/DDBJ whole genome shotgun (WGS) entry which is preliminary data.</text>
</comment>
<dbReference type="OrthoDB" id="5954308at2759"/>
<evidence type="ECO:0000256" key="3">
    <source>
        <dbReference type="ARBA" id="ARBA00022989"/>
    </source>
</evidence>
<evidence type="ECO:0000256" key="2">
    <source>
        <dbReference type="ARBA" id="ARBA00022692"/>
    </source>
</evidence>
<name>A0A2S6C299_9PEZI</name>
<reference evidence="8" key="1">
    <citation type="journal article" date="2017" name="bioRxiv">
        <title>Conservation of a gene cluster reveals novel cercosporin biosynthetic mechanisms and extends production to the genus Colletotrichum.</title>
        <authorList>
            <person name="de Jonge R."/>
            <person name="Ebert M.K."/>
            <person name="Huitt-Roehl C.R."/>
            <person name="Pal P."/>
            <person name="Suttle J.C."/>
            <person name="Spanner R.E."/>
            <person name="Neubauer J.D."/>
            <person name="Jurick W.M.II."/>
            <person name="Stott K.A."/>
            <person name="Secor G.A."/>
            <person name="Thomma B.P.H.J."/>
            <person name="Van de Peer Y."/>
            <person name="Townsend C.A."/>
            <person name="Bolton M.D."/>
        </authorList>
    </citation>
    <scope>NUCLEOTIDE SEQUENCE [LARGE SCALE GENOMIC DNA]</scope>
    <source>
        <strain evidence="8">CBS538.71</strain>
    </source>
</reference>
<organism evidence="7 8">
    <name type="scientific">Cercospora berteroae</name>
    <dbReference type="NCBI Taxonomy" id="357750"/>
    <lineage>
        <taxon>Eukaryota</taxon>
        <taxon>Fungi</taxon>
        <taxon>Dikarya</taxon>
        <taxon>Ascomycota</taxon>
        <taxon>Pezizomycotina</taxon>
        <taxon>Dothideomycetes</taxon>
        <taxon>Dothideomycetidae</taxon>
        <taxon>Mycosphaerellales</taxon>
        <taxon>Mycosphaerellaceae</taxon>
        <taxon>Cercospora</taxon>
    </lineage>
</organism>
<dbReference type="PANTHER" id="PTHR35042">
    <property type="entry name" value="ANTHRONE OXYGENASE ENCC"/>
    <property type="match status" value="1"/>
</dbReference>
<evidence type="ECO:0000256" key="5">
    <source>
        <dbReference type="ARBA" id="ARBA00034313"/>
    </source>
</evidence>
<dbReference type="Proteomes" id="UP000237631">
    <property type="component" value="Unassembled WGS sequence"/>
</dbReference>
<dbReference type="AlphaFoldDB" id="A0A2S6C299"/>
<evidence type="ECO:0000256" key="4">
    <source>
        <dbReference type="ARBA" id="ARBA00023136"/>
    </source>
</evidence>
<evidence type="ECO:0000256" key="1">
    <source>
        <dbReference type="ARBA" id="ARBA00004141"/>
    </source>
</evidence>
<dbReference type="Pfam" id="PF08592">
    <property type="entry name" value="Anthrone_oxy"/>
    <property type="match status" value="1"/>
</dbReference>
<keyword evidence="2 6" id="KW-0812">Transmembrane</keyword>
<evidence type="ECO:0000256" key="6">
    <source>
        <dbReference type="SAM" id="Phobius"/>
    </source>
</evidence>
<feature type="transmembrane region" description="Helical" evidence="6">
    <location>
        <begin position="63"/>
        <end position="82"/>
    </location>
</feature>
<evidence type="ECO:0000313" key="8">
    <source>
        <dbReference type="Proteomes" id="UP000237631"/>
    </source>
</evidence>
<comment type="similarity">
    <text evidence="5">Belongs to the anthrone oxygenase family.</text>
</comment>
<evidence type="ECO:0008006" key="9">
    <source>
        <dbReference type="Google" id="ProtNLM"/>
    </source>
</evidence>
<dbReference type="InterPro" id="IPR013901">
    <property type="entry name" value="Anthrone_oxy"/>
</dbReference>
<keyword evidence="3 6" id="KW-1133">Transmembrane helix</keyword>
<sequence length="215" mass="22154">MSTIQKFVPAAAIIGLSSASFLTAYITSFTVLAIPVVETGASKENARFAAKQWQKAFDLGKSFAPPFAITCAACFGFLAVQTRGIVGRYPVSPSVLYATAAVLAPSIVPFTIAVMGPTTLDPLIAKADGSPNAPGDQETLDLIKKWSGQNAVRAGLIGSAALMSAFAILAQTTKGPAGLSKLGQTATRAAQQARPVSAAGAQIKATRNINTKAKR</sequence>
<feature type="transmembrane region" description="Helical" evidence="6">
    <location>
        <begin position="7"/>
        <end position="34"/>
    </location>
</feature>
<feature type="transmembrane region" description="Helical" evidence="6">
    <location>
        <begin position="151"/>
        <end position="170"/>
    </location>
</feature>